<protein>
    <submittedName>
        <fullName evidence="3">Exportin-2-like</fullName>
    </submittedName>
</protein>
<dbReference type="Proteomes" id="UP000694864">
    <property type="component" value="Chromosome 7"/>
</dbReference>
<feature type="domain" description="Exportin-2 C-terminal" evidence="1">
    <location>
        <begin position="114"/>
        <end position="376"/>
    </location>
</feature>
<sequence length="449" mass="50472">MSLLDAKDEFALNLIKKVALKELANHSPQCPFFETVALELISEFVEVIPPVLLADILPHLQKGLEAKSRLWSTYSTLSMTKILLKAKHGSFRVNPALLLNNTLEFLYFTRTAKRNDFTVYLVGGALRALVREVCKQHEPSMLLFLESRIFPVIEELLNDCLTCETLLPSLCDLVTQLIQVQRSTLSVKYVDIVYSLVSADAWLKANDAAALVRLVQALLLNNPQEFRWSMVFRMLTGLVSSPKAVGDGVNGLKLLVGTGTLSYRDISPFMSEMWAAVNTVVGTQKILLLSLFVVKHGVDPLITDLNAVRGTNFKSVLVKWIPDLKLVKEEYDVKLAVVAGTRVICHPRVFEYESSHERWGSFVENILVLLIKKQKKGDSEDLIPEVEDPKLFLVTSLSKLTEDHPAKYLNMFAKHVNRGLVAELQKLCDDYNVNLELPPVETKGKKKKK</sequence>
<organism evidence="2 3">
    <name type="scientific">Camelina sativa</name>
    <name type="common">False flax</name>
    <name type="synonym">Myagrum sativum</name>
    <dbReference type="NCBI Taxonomy" id="90675"/>
    <lineage>
        <taxon>Eukaryota</taxon>
        <taxon>Viridiplantae</taxon>
        <taxon>Streptophyta</taxon>
        <taxon>Embryophyta</taxon>
        <taxon>Tracheophyta</taxon>
        <taxon>Spermatophyta</taxon>
        <taxon>Magnoliopsida</taxon>
        <taxon>eudicotyledons</taxon>
        <taxon>Gunneridae</taxon>
        <taxon>Pentapetalae</taxon>
        <taxon>rosids</taxon>
        <taxon>malvids</taxon>
        <taxon>Brassicales</taxon>
        <taxon>Brassicaceae</taxon>
        <taxon>Camelineae</taxon>
        <taxon>Camelina</taxon>
    </lineage>
</organism>
<dbReference type="RefSeq" id="XP_019082742.1">
    <property type="nucleotide sequence ID" value="XM_019227197.1"/>
</dbReference>
<proteinExistence type="predicted"/>
<keyword evidence="2" id="KW-1185">Reference proteome</keyword>
<evidence type="ECO:0000313" key="2">
    <source>
        <dbReference type="Proteomes" id="UP000694864"/>
    </source>
</evidence>
<dbReference type="Gene3D" id="1.25.10.10">
    <property type="entry name" value="Leucine-rich Repeat Variant"/>
    <property type="match status" value="1"/>
</dbReference>
<dbReference type="InterPro" id="IPR005043">
    <property type="entry name" value="XPO2_C"/>
</dbReference>
<dbReference type="GeneID" id="104705129"/>
<evidence type="ECO:0000259" key="1">
    <source>
        <dbReference type="Pfam" id="PF03378"/>
    </source>
</evidence>
<evidence type="ECO:0000313" key="3">
    <source>
        <dbReference type="RefSeq" id="XP_019082742.1"/>
    </source>
</evidence>
<dbReference type="InterPro" id="IPR011989">
    <property type="entry name" value="ARM-like"/>
</dbReference>
<accession>A0ABM1Q7K4</accession>
<dbReference type="Pfam" id="PF03378">
    <property type="entry name" value="CAS_CSE1"/>
    <property type="match status" value="1"/>
</dbReference>
<name>A0ABM1Q7K4_CAMSA</name>
<dbReference type="InterPro" id="IPR016024">
    <property type="entry name" value="ARM-type_fold"/>
</dbReference>
<reference evidence="3" key="2">
    <citation type="submission" date="2025-08" db="UniProtKB">
        <authorList>
            <consortium name="RefSeq"/>
        </authorList>
    </citation>
    <scope>IDENTIFICATION</scope>
    <source>
        <tissue evidence="3">Leaf</tissue>
    </source>
</reference>
<dbReference type="SUPFAM" id="SSF48371">
    <property type="entry name" value="ARM repeat"/>
    <property type="match status" value="1"/>
</dbReference>
<gene>
    <name evidence="3" type="primary">LOC104705129</name>
</gene>
<reference evidence="2" key="1">
    <citation type="journal article" date="2014" name="Nat. Commun.">
        <title>The emerging biofuel crop Camelina sativa retains a highly undifferentiated hexaploid genome structure.</title>
        <authorList>
            <person name="Kagale S."/>
            <person name="Koh C."/>
            <person name="Nixon J."/>
            <person name="Bollina V."/>
            <person name="Clarke W.E."/>
            <person name="Tuteja R."/>
            <person name="Spillane C."/>
            <person name="Robinson S.J."/>
            <person name="Links M.G."/>
            <person name="Clarke C."/>
            <person name="Higgins E.E."/>
            <person name="Huebert T."/>
            <person name="Sharpe A.G."/>
            <person name="Parkin I.A."/>
        </authorList>
    </citation>
    <scope>NUCLEOTIDE SEQUENCE [LARGE SCALE GENOMIC DNA]</scope>
    <source>
        <strain evidence="2">cv. DH55</strain>
    </source>
</reference>